<sequence>MAQYQSLQKKLVAVVGTDDDPKNKVQVSLGNRFVDTVDENELVNRIRGLVNYAYIEAEGDKRSAVYKKELSDKNTLKANEQVIKDSARRLNAAIYSSSIEYIQAHAAFQKAVFSTEDKNDYTAKTIYEFITSKINSDSEEYKFVTTWMQRFNIGYDFYISSLQGTAFSVRLFDSLEGKQAYLNGGDHKGIELADKGMGSNQLMLLLWRMATLLRKYKYTESKPLVIIEEPEQNLHPSVQSLLADLFLELNEKYGFRFIIETHSEYLVRHVQVLAARMFKAEKVNIPFKVFYLTGNSKNPYYDMGFQKNGKFVKNFGDGFFNVSDDSEVELYELEED</sequence>
<evidence type="ECO:0000313" key="3">
    <source>
        <dbReference type="Proteomes" id="UP000825483"/>
    </source>
</evidence>
<feature type="domain" description="Endonuclease GajA/Old nuclease/RecF-like AAA" evidence="1">
    <location>
        <begin position="38"/>
        <end position="267"/>
    </location>
</feature>
<dbReference type="InterPro" id="IPR041685">
    <property type="entry name" value="AAA_GajA/Old/RecF-like"/>
</dbReference>
<protein>
    <recommendedName>
        <fullName evidence="1">Endonuclease GajA/Old nuclease/RecF-like AAA domain-containing protein</fullName>
    </recommendedName>
</protein>
<reference evidence="2" key="1">
    <citation type="journal article" date="2022" name="Int. J. Syst. Evol. Microbiol.">
        <title>Prevotella lacticifex sp. nov., isolated from the rumen of cows.</title>
        <authorList>
            <person name="Shinkai T."/>
            <person name="Ikeyama N."/>
            <person name="Kumagai M."/>
            <person name="Ohmori H."/>
            <person name="Sakamoto M."/>
            <person name="Ohkuma M."/>
            <person name="Mitsumori M."/>
        </authorList>
    </citation>
    <scope>NUCLEOTIDE SEQUENCE</scope>
    <source>
        <strain evidence="2">R5076</strain>
    </source>
</reference>
<dbReference type="InterPro" id="IPR027417">
    <property type="entry name" value="P-loop_NTPase"/>
</dbReference>
<gene>
    <name evidence="2" type="ORF">PRLR5076_02730</name>
</gene>
<comment type="caution">
    <text evidence="2">The sequence shown here is derived from an EMBL/GenBank/DDBJ whole genome shotgun (WGS) entry which is preliminary data.</text>
</comment>
<dbReference type="Proteomes" id="UP000825483">
    <property type="component" value="Unassembled WGS sequence"/>
</dbReference>
<name>A0A9R1C7G2_9BACT</name>
<keyword evidence="3" id="KW-1185">Reference proteome</keyword>
<accession>A0A9R1C7G2</accession>
<dbReference type="PANTHER" id="PTHR43581:SF4">
    <property type="entry name" value="ATP_GTP PHOSPHATASE"/>
    <property type="match status" value="1"/>
</dbReference>
<evidence type="ECO:0000313" key="2">
    <source>
        <dbReference type="EMBL" id="GJG57422.1"/>
    </source>
</evidence>
<dbReference type="PANTHER" id="PTHR43581">
    <property type="entry name" value="ATP/GTP PHOSPHATASE"/>
    <property type="match status" value="1"/>
</dbReference>
<proteinExistence type="predicted"/>
<dbReference type="Pfam" id="PF13175">
    <property type="entry name" value="AAA_15"/>
    <property type="match status" value="1"/>
</dbReference>
<organism evidence="2 3">
    <name type="scientific">Prevotella lacticifex</name>
    <dbReference type="NCBI Taxonomy" id="2854755"/>
    <lineage>
        <taxon>Bacteria</taxon>
        <taxon>Pseudomonadati</taxon>
        <taxon>Bacteroidota</taxon>
        <taxon>Bacteroidia</taxon>
        <taxon>Bacteroidales</taxon>
        <taxon>Prevotellaceae</taxon>
        <taxon>Prevotella</taxon>
    </lineage>
</organism>
<dbReference type="AlphaFoldDB" id="A0A9R1C7G2"/>
<dbReference type="Gene3D" id="3.40.50.300">
    <property type="entry name" value="P-loop containing nucleotide triphosphate hydrolases"/>
    <property type="match status" value="1"/>
</dbReference>
<dbReference type="SUPFAM" id="SSF52540">
    <property type="entry name" value="P-loop containing nucleoside triphosphate hydrolases"/>
    <property type="match status" value="1"/>
</dbReference>
<dbReference type="EMBL" id="BPUB01000001">
    <property type="protein sequence ID" value="GJG57422.1"/>
    <property type="molecule type" value="Genomic_DNA"/>
</dbReference>
<dbReference type="InterPro" id="IPR051396">
    <property type="entry name" value="Bact_Antivir_Def_Nuclease"/>
</dbReference>
<evidence type="ECO:0000259" key="1">
    <source>
        <dbReference type="Pfam" id="PF13175"/>
    </source>
</evidence>